<dbReference type="SUPFAM" id="SSF158472">
    <property type="entry name" value="HAMP domain-like"/>
    <property type="match status" value="1"/>
</dbReference>
<dbReference type="KEGG" id="ruv:EC9_39710"/>
<evidence type="ECO:0000256" key="1">
    <source>
        <dbReference type="ARBA" id="ARBA00000085"/>
    </source>
</evidence>
<dbReference type="CDD" id="cd06225">
    <property type="entry name" value="HAMP"/>
    <property type="match status" value="1"/>
</dbReference>
<evidence type="ECO:0000256" key="4">
    <source>
        <dbReference type="ARBA" id="ARBA00022475"/>
    </source>
</evidence>
<dbReference type="InterPro" id="IPR036890">
    <property type="entry name" value="HATPase_C_sf"/>
</dbReference>
<comment type="catalytic activity">
    <reaction evidence="1">
        <text>ATP + protein L-histidine = ADP + protein N-phospho-L-histidine.</text>
        <dbReference type="EC" id="2.7.13.3"/>
    </reaction>
</comment>
<dbReference type="GO" id="GO:0000155">
    <property type="term" value="F:phosphorelay sensor kinase activity"/>
    <property type="evidence" value="ECO:0007669"/>
    <property type="project" value="InterPro"/>
</dbReference>
<dbReference type="InterPro" id="IPR003661">
    <property type="entry name" value="HisK_dim/P_dom"/>
</dbReference>
<evidence type="ECO:0000256" key="7">
    <source>
        <dbReference type="ARBA" id="ARBA00022741"/>
    </source>
</evidence>
<dbReference type="InterPro" id="IPR003594">
    <property type="entry name" value="HATPase_dom"/>
</dbReference>
<dbReference type="Pfam" id="PF00672">
    <property type="entry name" value="HAMP"/>
    <property type="match status" value="1"/>
</dbReference>
<evidence type="ECO:0000256" key="3">
    <source>
        <dbReference type="ARBA" id="ARBA00012438"/>
    </source>
</evidence>
<comment type="subcellular location">
    <subcellularLocation>
        <location evidence="2">Cell membrane</location>
        <topology evidence="2">Multi-pass membrane protein</topology>
    </subcellularLocation>
</comment>
<proteinExistence type="predicted"/>
<dbReference type="Pfam" id="PF00512">
    <property type="entry name" value="HisKA"/>
    <property type="match status" value="1"/>
</dbReference>
<keyword evidence="10" id="KW-1133">Transmembrane helix</keyword>
<dbReference type="InterPro" id="IPR004358">
    <property type="entry name" value="Sig_transdc_His_kin-like_C"/>
</dbReference>
<reference evidence="13 14" key="1">
    <citation type="submission" date="2019-02" db="EMBL/GenBank/DDBJ databases">
        <title>Deep-cultivation of Planctomycetes and their phenomic and genomic characterization uncovers novel biology.</title>
        <authorList>
            <person name="Wiegand S."/>
            <person name="Jogler M."/>
            <person name="Boedeker C."/>
            <person name="Pinto D."/>
            <person name="Vollmers J."/>
            <person name="Rivas-Marin E."/>
            <person name="Kohn T."/>
            <person name="Peeters S.H."/>
            <person name="Heuer A."/>
            <person name="Rast P."/>
            <person name="Oberbeckmann S."/>
            <person name="Bunk B."/>
            <person name="Jeske O."/>
            <person name="Meyerdierks A."/>
            <person name="Storesund J.E."/>
            <person name="Kallscheuer N."/>
            <person name="Luecker S."/>
            <person name="Lage O.M."/>
            <person name="Pohl T."/>
            <person name="Merkel B.J."/>
            <person name="Hornburger P."/>
            <person name="Mueller R.-W."/>
            <person name="Bruemmer F."/>
            <person name="Labrenz M."/>
            <person name="Spormann A.M."/>
            <person name="Op den Camp H."/>
            <person name="Overmann J."/>
            <person name="Amann R."/>
            <person name="Jetten M.S.M."/>
            <person name="Mascher T."/>
            <person name="Medema M.H."/>
            <person name="Devos D.P."/>
            <person name="Kaster A.-K."/>
            <person name="Ovreas L."/>
            <person name="Rohde M."/>
            <person name="Galperin M.Y."/>
            <person name="Jogler C."/>
        </authorList>
    </citation>
    <scope>NUCLEOTIDE SEQUENCE [LARGE SCALE GENOMIC DNA]</scope>
    <source>
        <strain evidence="13 14">EC9</strain>
    </source>
</reference>
<evidence type="ECO:0000259" key="11">
    <source>
        <dbReference type="PROSITE" id="PS50109"/>
    </source>
</evidence>
<dbReference type="SUPFAM" id="SSF47384">
    <property type="entry name" value="Homodimeric domain of signal transducing histidine kinase"/>
    <property type="match status" value="1"/>
</dbReference>
<organism evidence="13 14">
    <name type="scientific">Rosistilla ulvae</name>
    <dbReference type="NCBI Taxonomy" id="1930277"/>
    <lineage>
        <taxon>Bacteria</taxon>
        <taxon>Pseudomonadati</taxon>
        <taxon>Planctomycetota</taxon>
        <taxon>Planctomycetia</taxon>
        <taxon>Pirellulales</taxon>
        <taxon>Pirellulaceae</taxon>
        <taxon>Rosistilla</taxon>
    </lineage>
</organism>
<evidence type="ECO:0000256" key="8">
    <source>
        <dbReference type="ARBA" id="ARBA00022777"/>
    </source>
</evidence>
<dbReference type="EMBL" id="CP036261">
    <property type="protein sequence ID" value="QDS89771.1"/>
    <property type="molecule type" value="Genomic_DNA"/>
</dbReference>
<feature type="transmembrane region" description="Helical" evidence="10">
    <location>
        <begin position="35"/>
        <end position="58"/>
    </location>
</feature>
<dbReference type="SUPFAM" id="SSF55874">
    <property type="entry name" value="ATPase domain of HSP90 chaperone/DNA topoisomerase II/histidine kinase"/>
    <property type="match status" value="1"/>
</dbReference>
<dbReference type="PROSITE" id="PS50885">
    <property type="entry name" value="HAMP"/>
    <property type="match status" value="1"/>
</dbReference>
<name>A0A517M4H5_9BACT</name>
<keyword evidence="4" id="KW-1003">Cell membrane</keyword>
<keyword evidence="9" id="KW-0067">ATP-binding</keyword>
<dbReference type="InterPro" id="IPR036097">
    <property type="entry name" value="HisK_dim/P_sf"/>
</dbReference>
<evidence type="ECO:0000256" key="5">
    <source>
        <dbReference type="ARBA" id="ARBA00022553"/>
    </source>
</evidence>
<dbReference type="PANTHER" id="PTHR44936:SF10">
    <property type="entry name" value="SENSOR PROTEIN RSTB"/>
    <property type="match status" value="1"/>
</dbReference>
<evidence type="ECO:0000313" key="14">
    <source>
        <dbReference type="Proteomes" id="UP000319557"/>
    </source>
</evidence>
<evidence type="ECO:0000259" key="12">
    <source>
        <dbReference type="PROSITE" id="PS50885"/>
    </source>
</evidence>
<gene>
    <name evidence="13" type="primary">kinA</name>
    <name evidence="13" type="ORF">EC9_39710</name>
</gene>
<evidence type="ECO:0000256" key="10">
    <source>
        <dbReference type="SAM" id="Phobius"/>
    </source>
</evidence>
<dbReference type="PANTHER" id="PTHR44936">
    <property type="entry name" value="SENSOR PROTEIN CREC"/>
    <property type="match status" value="1"/>
</dbReference>
<feature type="transmembrane region" description="Helical" evidence="10">
    <location>
        <begin position="187"/>
        <end position="208"/>
    </location>
</feature>
<dbReference type="SMART" id="SM00304">
    <property type="entry name" value="HAMP"/>
    <property type="match status" value="1"/>
</dbReference>
<dbReference type="Pfam" id="PF02518">
    <property type="entry name" value="HATPase_c"/>
    <property type="match status" value="1"/>
</dbReference>
<dbReference type="PROSITE" id="PS50109">
    <property type="entry name" value="HIS_KIN"/>
    <property type="match status" value="1"/>
</dbReference>
<dbReference type="Gene3D" id="3.30.565.10">
    <property type="entry name" value="Histidine kinase-like ATPase, C-terminal domain"/>
    <property type="match status" value="1"/>
</dbReference>
<dbReference type="GO" id="GO:0005886">
    <property type="term" value="C:plasma membrane"/>
    <property type="evidence" value="ECO:0007669"/>
    <property type="project" value="UniProtKB-SubCell"/>
</dbReference>
<dbReference type="SMART" id="SM00387">
    <property type="entry name" value="HATPase_c"/>
    <property type="match status" value="1"/>
</dbReference>
<dbReference type="InterPro" id="IPR005467">
    <property type="entry name" value="His_kinase_dom"/>
</dbReference>
<dbReference type="AlphaFoldDB" id="A0A517M4H5"/>
<feature type="domain" description="Histidine kinase" evidence="11">
    <location>
        <begin position="279"/>
        <end position="481"/>
    </location>
</feature>
<dbReference type="InterPro" id="IPR003660">
    <property type="entry name" value="HAMP_dom"/>
</dbReference>
<dbReference type="InterPro" id="IPR050980">
    <property type="entry name" value="2C_sensor_his_kinase"/>
</dbReference>
<dbReference type="SMART" id="SM00388">
    <property type="entry name" value="HisKA"/>
    <property type="match status" value="1"/>
</dbReference>
<keyword evidence="10" id="KW-0812">Transmembrane</keyword>
<keyword evidence="6 13" id="KW-0808">Transferase</keyword>
<keyword evidence="5" id="KW-0597">Phosphoprotein</keyword>
<evidence type="ECO:0000313" key="13">
    <source>
        <dbReference type="EMBL" id="QDS89771.1"/>
    </source>
</evidence>
<evidence type="ECO:0000256" key="9">
    <source>
        <dbReference type="ARBA" id="ARBA00022840"/>
    </source>
</evidence>
<dbReference type="Proteomes" id="UP000319557">
    <property type="component" value="Chromosome"/>
</dbReference>
<dbReference type="Gene3D" id="1.10.287.130">
    <property type="match status" value="1"/>
</dbReference>
<accession>A0A517M4H5</accession>
<dbReference type="GO" id="GO:0005524">
    <property type="term" value="F:ATP binding"/>
    <property type="evidence" value="ECO:0007669"/>
    <property type="project" value="UniProtKB-KW"/>
</dbReference>
<evidence type="ECO:0000256" key="2">
    <source>
        <dbReference type="ARBA" id="ARBA00004651"/>
    </source>
</evidence>
<dbReference type="PRINTS" id="PR00344">
    <property type="entry name" value="BCTRLSENSOR"/>
</dbReference>
<dbReference type="CDD" id="cd00082">
    <property type="entry name" value="HisKA"/>
    <property type="match status" value="1"/>
</dbReference>
<keyword evidence="14" id="KW-1185">Reference proteome</keyword>
<keyword evidence="10" id="KW-0472">Membrane</keyword>
<feature type="domain" description="HAMP" evidence="12">
    <location>
        <begin position="210"/>
        <end position="262"/>
    </location>
</feature>
<evidence type="ECO:0000256" key="6">
    <source>
        <dbReference type="ARBA" id="ARBA00022679"/>
    </source>
</evidence>
<sequence length="481" mass="52922">MGPAPPRRDYFVADSFSIPAAELPIVSFRSLRIRLLLPLILCSVLAAAGVAAGSYWLAARWATRDLQSRLVGIQRTLSQSTFPLNRVVLRLLADLTQSELVTLDSRGAVLQQTIDAPSQSLADLEHLLATSHDANEVAQVQMLKLPQKRYLAYRFPTQNPAMRSDRVDSVLILFDEALLQDAQRRAAILPLVTGLSTILALTSITLLVTERMVRRIAALRVRVDRVAAGDFESKVSDNVGDELGHLGAAVETMASQLRHLWATVHRQEGEKLLHQIAGGMAHQLRNSLTGARMAIELHASDCGDPTDEGLQIAIAQIEQAEDYVRRLLLVASGRQDKDQPADAMRCLQDVQASLAPIARHLNVNLHWDLALDLANQQVKDGATLSAAISNLVLNALQTAGDVHVQAKVRNQQWLQVSISDDGPGVPEAIADELFEPFVTSKPEGLGLGLPVVRRAAEHLEGRVVWRRRQQRTVFDFYARIM</sequence>
<keyword evidence="7" id="KW-0547">Nucleotide-binding</keyword>
<protein>
    <recommendedName>
        <fullName evidence="3">histidine kinase</fullName>
        <ecNumber evidence="3">2.7.13.3</ecNumber>
    </recommendedName>
</protein>
<keyword evidence="8 13" id="KW-0418">Kinase</keyword>
<dbReference type="EC" id="2.7.13.3" evidence="3"/>
<dbReference type="Gene3D" id="1.10.8.500">
    <property type="entry name" value="HAMP domain in histidine kinase"/>
    <property type="match status" value="1"/>
</dbReference>